<dbReference type="SUPFAM" id="SSF53901">
    <property type="entry name" value="Thiolase-like"/>
    <property type="match status" value="2"/>
</dbReference>
<dbReference type="CDD" id="cd00833">
    <property type="entry name" value="PKS"/>
    <property type="match status" value="2"/>
</dbReference>
<dbReference type="InterPro" id="IPR013968">
    <property type="entry name" value="PKS_KR"/>
</dbReference>
<dbReference type="InterPro" id="IPR014043">
    <property type="entry name" value="Acyl_transferase_dom"/>
</dbReference>
<dbReference type="InterPro" id="IPR001227">
    <property type="entry name" value="Ac_transferase_dom_sf"/>
</dbReference>
<dbReference type="InterPro" id="IPR032821">
    <property type="entry name" value="PKS_assoc"/>
</dbReference>
<feature type="region of interest" description="Disordered" evidence="4">
    <location>
        <begin position="2627"/>
        <end position="2663"/>
    </location>
</feature>
<keyword evidence="1" id="KW-0596">Phosphopantetheine</keyword>
<protein>
    <recommendedName>
        <fullName evidence="9">Acyl transferase domain-containing protein</fullName>
    </recommendedName>
</protein>
<dbReference type="InterPro" id="IPR006162">
    <property type="entry name" value="Ppantetheine_attach_site"/>
</dbReference>
<dbReference type="PROSITE" id="PS00098">
    <property type="entry name" value="THIOLASE_1"/>
    <property type="match status" value="1"/>
</dbReference>
<dbReference type="GO" id="GO:0004312">
    <property type="term" value="F:fatty acid synthase activity"/>
    <property type="evidence" value="ECO:0007669"/>
    <property type="project" value="TreeGrafter"/>
</dbReference>
<dbReference type="GO" id="GO:0004315">
    <property type="term" value="F:3-oxoacyl-[acyl-carrier-protein] synthase activity"/>
    <property type="evidence" value="ECO:0007669"/>
    <property type="project" value="InterPro"/>
</dbReference>
<evidence type="ECO:0000256" key="3">
    <source>
        <dbReference type="ARBA" id="ARBA00022679"/>
    </source>
</evidence>
<dbReference type="PANTHER" id="PTHR43775:SF37">
    <property type="entry name" value="SI:DKEY-61P9.11"/>
    <property type="match status" value="1"/>
</dbReference>
<feature type="domain" description="Ketosynthase family 3 (KS3)" evidence="6">
    <location>
        <begin position="1116"/>
        <end position="1540"/>
    </location>
</feature>
<comment type="caution">
    <text evidence="7">The sequence shown here is derived from an EMBL/GenBank/DDBJ whole genome shotgun (WGS) entry which is preliminary data.</text>
</comment>
<dbReference type="SMART" id="SM00823">
    <property type="entry name" value="PKS_PP"/>
    <property type="match status" value="2"/>
</dbReference>
<dbReference type="InterPro" id="IPR036736">
    <property type="entry name" value="ACP-like_sf"/>
</dbReference>
<dbReference type="Gene3D" id="1.10.1200.10">
    <property type="entry name" value="ACP-like"/>
    <property type="match status" value="2"/>
</dbReference>
<feature type="compositionally biased region" description="Low complexity" evidence="4">
    <location>
        <begin position="2627"/>
        <end position="2655"/>
    </location>
</feature>
<evidence type="ECO:0000256" key="1">
    <source>
        <dbReference type="ARBA" id="ARBA00022450"/>
    </source>
</evidence>
<evidence type="ECO:0008006" key="9">
    <source>
        <dbReference type="Google" id="ProtNLM"/>
    </source>
</evidence>
<dbReference type="Pfam" id="PF02801">
    <property type="entry name" value="Ketoacyl-synt_C"/>
    <property type="match status" value="2"/>
</dbReference>
<dbReference type="SUPFAM" id="SSF51735">
    <property type="entry name" value="NAD(P)-binding Rossmann-fold domains"/>
    <property type="match status" value="1"/>
</dbReference>
<dbReference type="GO" id="GO:0006633">
    <property type="term" value="P:fatty acid biosynthetic process"/>
    <property type="evidence" value="ECO:0007669"/>
    <property type="project" value="InterPro"/>
</dbReference>
<organism evidence="7 8">
    <name type="scientific">Catellatospora bangladeshensis</name>
    <dbReference type="NCBI Taxonomy" id="310355"/>
    <lineage>
        <taxon>Bacteria</taxon>
        <taxon>Bacillati</taxon>
        <taxon>Actinomycetota</taxon>
        <taxon>Actinomycetes</taxon>
        <taxon>Micromonosporales</taxon>
        <taxon>Micromonosporaceae</taxon>
        <taxon>Catellatospora</taxon>
    </lineage>
</organism>
<dbReference type="InterPro" id="IPR014031">
    <property type="entry name" value="Ketoacyl_synth_C"/>
</dbReference>
<dbReference type="InterPro" id="IPR050091">
    <property type="entry name" value="PKS_NRPS_Biosynth_Enz"/>
</dbReference>
<dbReference type="InterPro" id="IPR014030">
    <property type="entry name" value="Ketoacyl_synth_N"/>
</dbReference>
<dbReference type="Pfam" id="PF00550">
    <property type="entry name" value="PP-binding"/>
    <property type="match status" value="2"/>
</dbReference>
<proteinExistence type="predicted"/>
<dbReference type="SUPFAM" id="SSF52151">
    <property type="entry name" value="FabD/lysophospholipase-like"/>
    <property type="match status" value="2"/>
</dbReference>
<dbReference type="PROSITE" id="PS52004">
    <property type="entry name" value="KS3_2"/>
    <property type="match status" value="2"/>
</dbReference>
<evidence type="ECO:0000256" key="4">
    <source>
        <dbReference type="SAM" id="MobiDB-lite"/>
    </source>
</evidence>
<reference evidence="7 8" key="1">
    <citation type="submission" date="2021-01" db="EMBL/GenBank/DDBJ databases">
        <title>Whole genome shotgun sequence of Catellatospora bangladeshensis NBRC 107357.</title>
        <authorList>
            <person name="Komaki H."/>
            <person name="Tamura T."/>
        </authorList>
    </citation>
    <scope>NUCLEOTIDE SEQUENCE [LARGE SCALE GENOMIC DNA]</scope>
    <source>
        <strain evidence="7 8">NBRC 107357</strain>
    </source>
</reference>
<dbReference type="GO" id="GO:0031177">
    <property type="term" value="F:phosphopantetheine binding"/>
    <property type="evidence" value="ECO:0007669"/>
    <property type="project" value="InterPro"/>
</dbReference>
<dbReference type="SMART" id="SM01294">
    <property type="entry name" value="PKS_PP_betabranch"/>
    <property type="match status" value="2"/>
</dbReference>
<dbReference type="PROSITE" id="PS00606">
    <property type="entry name" value="KS3_1"/>
    <property type="match status" value="2"/>
</dbReference>
<dbReference type="SMART" id="SM00822">
    <property type="entry name" value="PKS_KR"/>
    <property type="match status" value="1"/>
</dbReference>
<feature type="region of interest" description="Disordered" evidence="4">
    <location>
        <begin position="1973"/>
        <end position="2003"/>
    </location>
</feature>
<dbReference type="Gene3D" id="3.40.366.10">
    <property type="entry name" value="Malonyl-Coenzyme A Acyl Carrier Protein, domain 2"/>
    <property type="match status" value="3"/>
</dbReference>
<name>A0A8J3JEW5_9ACTN</name>
<feature type="domain" description="Ketosynthase family 3 (KS3)" evidence="6">
    <location>
        <begin position="11"/>
        <end position="435"/>
    </location>
</feature>
<dbReference type="InterPro" id="IPR016035">
    <property type="entry name" value="Acyl_Trfase/lysoPLipase"/>
</dbReference>
<evidence type="ECO:0000313" key="8">
    <source>
        <dbReference type="Proteomes" id="UP000601223"/>
    </source>
</evidence>
<keyword evidence="2" id="KW-0597">Phosphoprotein</keyword>
<evidence type="ECO:0000259" key="6">
    <source>
        <dbReference type="PROSITE" id="PS52004"/>
    </source>
</evidence>
<feature type="domain" description="Carrier" evidence="5">
    <location>
        <begin position="985"/>
        <end position="1060"/>
    </location>
</feature>
<gene>
    <name evidence="7" type="ORF">Cba03nite_50360</name>
</gene>
<dbReference type="Pfam" id="PF00698">
    <property type="entry name" value="Acyl_transf_1"/>
    <property type="match status" value="2"/>
</dbReference>
<dbReference type="InterPro" id="IPR057326">
    <property type="entry name" value="KR_dom"/>
</dbReference>
<dbReference type="InterPro" id="IPR016039">
    <property type="entry name" value="Thiolase-like"/>
</dbReference>
<accession>A0A8J3JEW5</accession>
<dbReference type="SMART" id="SM00825">
    <property type="entry name" value="PKS_KS"/>
    <property type="match status" value="2"/>
</dbReference>
<dbReference type="PANTHER" id="PTHR43775">
    <property type="entry name" value="FATTY ACID SYNTHASE"/>
    <property type="match status" value="1"/>
</dbReference>
<dbReference type="Gene3D" id="3.40.50.720">
    <property type="entry name" value="NAD(P)-binding Rossmann-like Domain"/>
    <property type="match status" value="1"/>
</dbReference>
<dbReference type="RefSeq" id="WP_203750852.1">
    <property type="nucleotide sequence ID" value="NZ_BONF01000030.1"/>
</dbReference>
<dbReference type="Gene3D" id="3.40.47.10">
    <property type="match status" value="2"/>
</dbReference>
<evidence type="ECO:0000313" key="7">
    <source>
        <dbReference type="EMBL" id="GIF83687.1"/>
    </source>
</evidence>
<dbReference type="FunFam" id="3.40.47.10:FF:000019">
    <property type="entry name" value="Polyketide synthase type I"/>
    <property type="match status" value="2"/>
</dbReference>
<sequence>METPQRDAGPVGDIAVVGVGCRLPGGVTDLDGLWEVLSQGVDTTGAVPPERWGAEFHSPDPDAPGTSYCPRGSFLSDVETFDADFFGISPLEAGEIDPQQRLLLETAWAAMEDSGRPREKWSGSRTGVYAGILAMDYTLLHSKTAGIGSINPYYASGKEFSFAAGRIGYVFGLHGPSMMVNAACSSSLIAVHLACQALRAGECDTALAGGVNLLLAPELSVFMSKVRALSPSGTCRPFDVTADGVVRGEGAAMVVLKRTQDAIADGDRILGVIAGSATNHDGRSAGLTAPNPEAQQAVLAQALRAAKLEPRDLSYVEAHATGTPLGDPIEVAALAAVLGAGREPDAPLPIGSIKANFGHLDSAAGILGLLKAMLIVRHREVPPQIKLDRPIDDLRASGLTVATEATPLAAADGPLYAGVSAFGLSGSNAHLILASPPALGAGVPRRPVARKGRPAAAMPLLLLSAPDQVRLGRHVAELAAALAAPDAPDAGDLFATAAVRRTHFAGRIAVRAACAAEARAALDAYALGAEHPAIRAGDTTDARPLPFVHVFSGAAAHPRMGLGLYRTQPAFRDALDECAAVIAAEAGWSLLTELGRSNAAWSRQPEINLPVLVAVQLALSRLWTSWGLPPVAVLGHGPGRIAAAAASGVLDAADAMRLALRAAARPAAAADRLITADGSVDDVTAAVSDIAGVRVLDVTGPAAVVLAGSARAVRQAAAALRAAGITSGPARPLSAFDLSPGSAEAGELAAGLTVRAPAVPMLGLPADHVNDADRIAQVLGPDWLWPAVDEFLGKRAVHFLELGPGPVLAAQLVEAGRHRKRTSRAYAALNHAPDAVAAIADTLAALYVTGAPVEWDRVFTPPRTFTPLPPTELAGRRFWLAGVPAGAQGAQVAGPQDTTSATATSQSVTLAQPSATGHGPAPTGQPGIAGQPSAVVPGESAPAAVSATLPDARIPSPRTPVSGAAPAAAAVDVGIPDGLPALSREDVAVELTRMAAVLLGHDPQRRLPRAQGFFDLGMDSFTLGRFAREVSGRYGVDLGPGELLDHPSLDQLTDLVLTLTPAVAVPPAAAPAEQVPETAAAVPFPQAVGPAEPQAAAAVGVAAAAPPAAPAPDPDDDAIAIIGIGARFPGGDEGPDGYWRVLRDGVDATREVPADRWPAAELLSTDQAPGTVATSRGSFLDRIDTFDHQFFRVSAREARSMDPQQRIFLEVAWEALDDAAVDPRGGAAGRAGVFAGLNTTDYQQLVTRHTGNVDLYYGTGNSFSGTSGRLSYFLGLRGPSLTVDTACSASLTAVHLACQSIRSGECELAVAGGANAMATPTVYLAMSAGGALSADGRCKTFDAAADGYGRGEGAGAVVLKRLSRALADGDRVYAVIRGSAVNHNGASGGLTVPSAEAQTEVIRTALERGGVEPGAVGYVEAHGTGTRLGDGIELRALAAAYGTGRDPARPLLVGSAKTNIGHLEAAAGIAGLIKTVLALRHAQIPPHLHFTDPTGQVAWDRLPLRVSAAGTAWPAGERPRLAGVSAFGFTGTNAHVVLGEAPAEAPAAPADAGRYYVLPVSGAGEAVAADALDRLRGHVSGLDGSGLRDLAYTAFRRAHHEHRRAVVGRTAAELAEALAAPPYAGVVPAGTQPRTAFVYGATLPDLDWLALAEREPVFAAALDEWAAEIAAQLGQDLRTRLRGGVAGDRVAALAVQVALARLWQAQGVCPDVHVGRGLGEVAAAVCGGALDLADGIRVAAGRGTPTARGTATVLFDSTSATARTGDPLAPWYGSDAWAGATASALTRSGPVLAVAVTGGPAASELAGHAPQLVTALGGDPVPRSFADAVAQLFVHGARLHLAQVTPRGRVVSLPRYPWQRRRHWIDVPVLLADDPKVAGHGGPHPHLAPAFVPADQPDVRYHGVRGPLAADGTATVFDLAETALAAARDALGGVPLTLTGLAAADLSGRLCSGDRGPQLRLAADGAGLAVTLHPADGSPPTARLHAGPSASGAHAAGTGAAAEPDGAAAGTVVEVKPAGGLLLAPDTIAALLAAAAEALGGHPVELSTLDGVDWWAAAPDRVTVLAAVAPDGTVDATAYALDGTQVCALRGLRFVRTAQTLVSPEEAARWTASGYRTRWERVDVPAGTPTGTWAVRPASPIAEDLAVAVAAALATRGAEITEGRADRIVLVTGGEEPEADVTAALVAAGREAVATGARLSVVTSGASDAAGAVPRPGPAAAAATARVVATEIGTAWGLLVDVPATGAADAALALTAPELPEDELAHTAGGWHAPRLEHLGALRGPLPAPRLDPERWYVVTDGLDPRNETFVGWLREHGMRRLAAVTATADTAQVTRLTEEGVEVRIVPPIGIGGALAELPVAGVVHLAQPAPLRALAEFDPAEAAADLDRYRIAAELDAATRGTSTPMFVVTGSAAAHFGAVGAAGRAAAEGALLALAAARRAAGTPAQLLRWMPRADTGDLSVRDAAGMAVSGVTPADAADLHEAFGLLLRSGVAHVDRAVIAEPAFVRAYGAAARRSVAAAMAADGATGAIAAAPRAAEVLALDADQRLDRVLAAVCGAVAEALGDTDVAPDVGFFELGMDSVMSMALRSTVEREFGCSLTPTLTFEYPTSRALSAHVLEQIGGAPAARPGPAPAAATPAGPALPVAGPAPTASDGLDEASDDDLMTRLALALSGARRLLDEKGQR</sequence>
<feature type="compositionally biased region" description="Low complexity" evidence="4">
    <location>
        <begin position="1985"/>
        <end position="2003"/>
    </location>
</feature>
<evidence type="ECO:0000259" key="5">
    <source>
        <dbReference type="PROSITE" id="PS50075"/>
    </source>
</evidence>
<dbReference type="SUPFAM" id="SSF47336">
    <property type="entry name" value="ACP-like"/>
    <property type="match status" value="2"/>
</dbReference>
<evidence type="ECO:0000256" key="2">
    <source>
        <dbReference type="ARBA" id="ARBA00022553"/>
    </source>
</evidence>
<dbReference type="Gene3D" id="3.30.70.3290">
    <property type="match status" value="2"/>
</dbReference>
<dbReference type="PROSITE" id="PS00012">
    <property type="entry name" value="PHOSPHOPANTETHEINE"/>
    <property type="match status" value="1"/>
</dbReference>
<dbReference type="Pfam" id="PF16197">
    <property type="entry name" value="KAsynt_C_assoc"/>
    <property type="match status" value="1"/>
</dbReference>
<dbReference type="InterPro" id="IPR009081">
    <property type="entry name" value="PP-bd_ACP"/>
</dbReference>
<dbReference type="InterPro" id="IPR018201">
    <property type="entry name" value="Ketoacyl_synth_AS"/>
</dbReference>
<dbReference type="Proteomes" id="UP000601223">
    <property type="component" value="Unassembled WGS sequence"/>
</dbReference>
<feature type="compositionally biased region" description="Low complexity" evidence="4">
    <location>
        <begin position="889"/>
        <end position="912"/>
    </location>
</feature>
<dbReference type="InterPro" id="IPR020615">
    <property type="entry name" value="Thiolase_acyl_enz_int_AS"/>
</dbReference>
<dbReference type="InterPro" id="IPR036291">
    <property type="entry name" value="NAD(P)-bd_dom_sf"/>
</dbReference>
<dbReference type="EMBL" id="BONF01000030">
    <property type="protein sequence ID" value="GIF83687.1"/>
    <property type="molecule type" value="Genomic_DNA"/>
</dbReference>
<dbReference type="InterPro" id="IPR020841">
    <property type="entry name" value="PKS_Beta-ketoAc_synthase_dom"/>
</dbReference>
<keyword evidence="8" id="KW-1185">Reference proteome</keyword>
<dbReference type="PROSITE" id="PS50075">
    <property type="entry name" value="CARRIER"/>
    <property type="match status" value="2"/>
</dbReference>
<feature type="domain" description="Carrier" evidence="5">
    <location>
        <begin position="2549"/>
        <end position="2624"/>
    </location>
</feature>
<dbReference type="InterPro" id="IPR020806">
    <property type="entry name" value="PKS_PP-bd"/>
</dbReference>
<keyword evidence="3" id="KW-0808">Transferase</keyword>
<dbReference type="SMART" id="SM00827">
    <property type="entry name" value="PKS_AT"/>
    <property type="match status" value="1"/>
</dbReference>
<dbReference type="Pfam" id="PF00109">
    <property type="entry name" value="ketoacyl-synt"/>
    <property type="match status" value="2"/>
</dbReference>
<feature type="region of interest" description="Disordered" evidence="4">
    <location>
        <begin position="889"/>
        <end position="942"/>
    </location>
</feature>
<dbReference type="Pfam" id="PF08659">
    <property type="entry name" value="KR"/>
    <property type="match status" value="1"/>
</dbReference>